<dbReference type="EMBL" id="PISP01000001">
    <property type="protein sequence ID" value="PKD44535.1"/>
    <property type="molecule type" value="Genomic_DNA"/>
</dbReference>
<evidence type="ECO:0000313" key="6">
    <source>
        <dbReference type="Proteomes" id="UP000233398"/>
    </source>
</evidence>
<reference evidence="5 6" key="1">
    <citation type="submission" date="2017-11" db="EMBL/GenBank/DDBJ databases">
        <title>Rhodohalobacter 15182 sp. nov., isolated from a salt lake.</title>
        <authorList>
            <person name="Han S."/>
        </authorList>
    </citation>
    <scope>NUCLEOTIDE SEQUENCE [LARGE SCALE GENOMIC DNA]</scope>
    <source>
        <strain evidence="5 6">15182</strain>
    </source>
</reference>
<dbReference type="InterPro" id="IPR051466">
    <property type="entry name" value="D-amino_acid_metab_enzyme"/>
</dbReference>
<dbReference type="AlphaFoldDB" id="A0A2N0VK18"/>
<evidence type="ECO:0000259" key="4">
    <source>
        <dbReference type="Pfam" id="PF14031"/>
    </source>
</evidence>
<proteinExistence type="inferred from homology"/>
<evidence type="ECO:0000259" key="3">
    <source>
        <dbReference type="Pfam" id="PF01168"/>
    </source>
</evidence>
<accession>A0A2N0VK18</accession>
<organism evidence="5 6">
    <name type="scientific">Rhodohalobacter barkolensis</name>
    <dbReference type="NCBI Taxonomy" id="2053187"/>
    <lineage>
        <taxon>Bacteria</taxon>
        <taxon>Pseudomonadati</taxon>
        <taxon>Balneolota</taxon>
        <taxon>Balneolia</taxon>
        <taxon>Balneolales</taxon>
        <taxon>Balneolaceae</taxon>
        <taxon>Rhodohalobacter</taxon>
    </lineage>
</organism>
<dbReference type="RefSeq" id="WP_101071826.1">
    <property type="nucleotide sequence ID" value="NZ_PISP01000001.1"/>
</dbReference>
<comment type="similarity">
    <text evidence="1">Belongs to the DSD1 family.</text>
</comment>
<dbReference type="GO" id="GO:0036088">
    <property type="term" value="P:D-serine catabolic process"/>
    <property type="evidence" value="ECO:0007669"/>
    <property type="project" value="TreeGrafter"/>
</dbReference>
<evidence type="ECO:0000256" key="1">
    <source>
        <dbReference type="ARBA" id="ARBA00005323"/>
    </source>
</evidence>
<dbReference type="InterPro" id="IPR029066">
    <property type="entry name" value="PLP-binding_barrel"/>
</dbReference>
<keyword evidence="2" id="KW-0456">Lyase</keyword>
<dbReference type="InterPro" id="IPR042208">
    <property type="entry name" value="D-ser_dehydrat-like_sf"/>
</dbReference>
<dbReference type="Pfam" id="PF14031">
    <property type="entry name" value="D-ser_dehydrat"/>
    <property type="match status" value="1"/>
</dbReference>
<dbReference type="Pfam" id="PF01168">
    <property type="entry name" value="Ala_racemase_N"/>
    <property type="match status" value="1"/>
</dbReference>
<comment type="caution">
    <text evidence="5">The sequence shown here is derived from an EMBL/GenBank/DDBJ whole genome shotgun (WGS) entry which is preliminary data.</text>
</comment>
<dbReference type="InterPro" id="IPR001608">
    <property type="entry name" value="Ala_racemase_N"/>
</dbReference>
<sequence>MSHQPKLYLDKERCKRNISRIAQKANENNLVFRPHFKTHQSIEIGRWFRDEGVEGVTVSSVEMAKYFIQDGWNDFTIAFPFYKGMIDGLKEIQNKAQIRLFVNSVEDISLLNRELKKDFKIYIEIDAGYGRSGISINKMDQIDLLVQAANDGKFSQFHGFYIHDGGTYKARGKNEIFERVEDSVDALRKLKDHYPNASTSLGDTPSASVLNNFDGIDEITPGNLVFYDWMQVQIGSCSPNDVAVYVEIPFAQQIDNEKAIVHGGAVHFSKDFIEQYSNRNYGQVFQIFDNKFKPDDGVYLSSLSQEHGTVFGFKKSIIGDHNSIKILPIHSCLTVNLFDVYHTTDGEIIQKRVLS</sequence>
<dbReference type="Gene3D" id="2.40.37.20">
    <property type="entry name" value="D-serine dehydratase-like domain"/>
    <property type="match status" value="1"/>
</dbReference>
<dbReference type="SUPFAM" id="SSF51419">
    <property type="entry name" value="PLP-binding barrel"/>
    <property type="match status" value="1"/>
</dbReference>
<keyword evidence="6" id="KW-1185">Reference proteome</keyword>
<protein>
    <submittedName>
        <fullName evidence="5">Alanine racemase</fullName>
    </submittedName>
</protein>
<dbReference type="Gene3D" id="3.20.20.10">
    <property type="entry name" value="Alanine racemase"/>
    <property type="match status" value="1"/>
</dbReference>
<dbReference type="PANTHER" id="PTHR28004:SF2">
    <property type="entry name" value="D-SERINE DEHYDRATASE"/>
    <property type="match status" value="1"/>
</dbReference>
<dbReference type="GO" id="GO:0008721">
    <property type="term" value="F:D-serine ammonia-lyase activity"/>
    <property type="evidence" value="ECO:0007669"/>
    <property type="project" value="TreeGrafter"/>
</dbReference>
<evidence type="ECO:0000256" key="2">
    <source>
        <dbReference type="ARBA" id="ARBA00023239"/>
    </source>
</evidence>
<feature type="domain" description="D-serine dehydratase-like" evidence="4">
    <location>
        <begin position="256"/>
        <end position="343"/>
    </location>
</feature>
<name>A0A2N0VK18_9BACT</name>
<dbReference type="InterPro" id="IPR026956">
    <property type="entry name" value="D-ser_dehydrat-like_dom"/>
</dbReference>
<feature type="domain" description="Alanine racemase N-terminal" evidence="3">
    <location>
        <begin position="10"/>
        <end position="225"/>
    </location>
</feature>
<gene>
    <name evidence="5" type="ORF">CWD77_03455</name>
</gene>
<evidence type="ECO:0000313" key="5">
    <source>
        <dbReference type="EMBL" id="PKD44535.1"/>
    </source>
</evidence>
<dbReference type="Proteomes" id="UP000233398">
    <property type="component" value="Unassembled WGS sequence"/>
</dbReference>
<dbReference type="PANTHER" id="PTHR28004">
    <property type="entry name" value="ZGC:162816-RELATED"/>
    <property type="match status" value="1"/>
</dbReference>
<dbReference type="OrthoDB" id="9788869at2"/>